<dbReference type="InterPro" id="IPR011682">
    <property type="entry name" value="Glyco_hydro_38_C"/>
</dbReference>
<dbReference type="SUPFAM" id="SSF74650">
    <property type="entry name" value="Galactose mutarotase-like"/>
    <property type="match status" value="1"/>
</dbReference>
<evidence type="ECO:0000313" key="7">
    <source>
        <dbReference type="Proteomes" id="UP001330016"/>
    </source>
</evidence>
<name>A0ABU7T2L3_9LACO</name>
<dbReference type="Proteomes" id="UP001330016">
    <property type="component" value="Unassembled WGS sequence"/>
</dbReference>
<feature type="domain" description="Glycoside hydrolase family 38 central" evidence="5">
    <location>
        <begin position="521"/>
        <end position="599"/>
    </location>
</feature>
<keyword evidence="2" id="KW-0479">Metal-binding</keyword>
<dbReference type="PANTHER" id="PTHR46017:SF1">
    <property type="entry name" value="ALPHA-MANNOSIDASE 2C1"/>
    <property type="match status" value="1"/>
</dbReference>
<dbReference type="InterPro" id="IPR028995">
    <property type="entry name" value="Glyco_hydro_57/38_cen_sf"/>
</dbReference>
<dbReference type="Gene3D" id="1.20.1270.50">
    <property type="entry name" value="Glycoside hydrolase family 38, central domain"/>
    <property type="match status" value="1"/>
</dbReference>
<gene>
    <name evidence="6" type="ORF">PS435_11905</name>
</gene>
<keyword evidence="4" id="KW-0326">Glycosidase</keyword>
<dbReference type="InterPro" id="IPR041147">
    <property type="entry name" value="GH38_C"/>
</dbReference>
<dbReference type="SUPFAM" id="SSF88713">
    <property type="entry name" value="Glycoside hydrolase/deacetylase"/>
    <property type="match status" value="1"/>
</dbReference>
<evidence type="ECO:0000256" key="3">
    <source>
        <dbReference type="ARBA" id="ARBA00022801"/>
    </source>
</evidence>
<dbReference type="Pfam" id="PF09261">
    <property type="entry name" value="Alpha-mann_mid"/>
    <property type="match status" value="1"/>
</dbReference>
<dbReference type="InterPro" id="IPR000602">
    <property type="entry name" value="Glyco_hydro_38_N"/>
</dbReference>
<dbReference type="Pfam" id="PF01074">
    <property type="entry name" value="Glyco_hydro_38N"/>
    <property type="match status" value="1"/>
</dbReference>
<dbReference type="InterPro" id="IPR015341">
    <property type="entry name" value="Glyco_hydro_38_cen"/>
</dbReference>
<dbReference type="SUPFAM" id="SSF88688">
    <property type="entry name" value="Families 57/38 glycoside transferase middle domain"/>
    <property type="match status" value="1"/>
</dbReference>
<dbReference type="InterPro" id="IPR037094">
    <property type="entry name" value="Glyco_hydro_38_cen_sf"/>
</dbReference>
<organism evidence="6 7">
    <name type="scientific">Schleiferilactobacillus harbinensis</name>
    <dbReference type="NCBI Taxonomy" id="304207"/>
    <lineage>
        <taxon>Bacteria</taxon>
        <taxon>Bacillati</taxon>
        <taxon>Bacillota</taxon>
        <taxon>Bacilli</taxon>
        <taxon>Lactobacillales</taxon>
        <taxon>Lactobacillaceae</taxon>
        <taxon>Schleiferilactobacillus</taxon>
    </lineage>
</organism>
<dbReference type="InterPro" id="IPR027291">
    <property type="entry name" value="Glyco_hydro_38_N_sf"/>
</dbReference>
<evidence type="ECO:0000256" key="1">
    <source>
        <dbReference type="ARBA" id="ARBA00009792"/>
    </source>
</evidence>
<dbReference type="GO" id="GO:0016787">
    <property type="term" value="F:hydrolase activity"/>
    <property type="evidence" value="ECO:0007669"/>
    <property type="project" value="UniProtKB-KW"/>
</dbReference>
<keyword evidence="3 6" id="KW-0378">Hydrolase</keyword>
<evidence type="ECO:0000259" key="5">
    <source>
        <dbReference type="SMART" id="SM00872"/>
    </source>
</evidence>
<dbReference type="Pfam" id="PF07748">
    <property type="entry name" value="Glyco_hydro_38C"/>
    <property type="match status" value="1"/>
</dbReference>
<dbReference type="Gene3D" id="2.70.98.30">
    <property type="entry name" value="Golgi alpha-mannosidase II, domain 4"/>
    <property type="match status" value="1"/>
</dbReference>
<accession>A0ABU7T2L3</accession>
<proteinExistence type="inferred from homology"/>
<dbReference type="Gene3D" id="2.60.40.2220">
    <property type="match status" value="1"/>
</dbReference>
<dbReference type="Gene3D" id="3.20.110.10">
    <property type="entry name" value="Glycoside hydrolase 38, N terminal domain"/>
    <property type="match status" value="1"/>
</dbReference>
<evidence type="ECO:0000313" key="6">
    <source>
        <dbReference type="EMBL" id="MEE6716565.1"/>
    </source>
</evidence>
<dbReference type="PANTHER" id="PTHR46017">
    <property type="entry name" value="ALPHA-MANNOSIDASE 2C1"/>
    <property type="match status" value="1"/>
</dbReference>
<reference evidence="6 7" key="1">
    <citation type="submission" date="2023-02" db="EMBL/GenBank/DDBJ databases">
        <title>The predominant lactic acid bacteria and yeasts involved in the spontaneous fermentation of millet during the production of the traditional porridge Hausa koko in Ghana.</title>
        <authorList>
            <person name="Atter A."/>
            <person name="Diaz M."/>
        </authorList>
    </citation>
    <scope>NUCLEOTIDE SEQUENCE [LARGE SCALE GENOMIC DNA]</scope>
    <source>
        <strain evidence="6 7">FI11640</strain>
    </source>
</reference>
<dbReference type="InterPro" id="IPR011330">
    <property type="entry name" value="Glyco_hydro/deAcase_b/a-brl"/>
</dbReference>
<comment type="similarity">
    <text evidence="1">Belongs to the glycosyl hydrolase 38 family.</text>
</comment>
<comment type="caution">
    <text evidence="6">The sequence shown here is derived from an EMBL/GenBank/DDBJ whole genome shotgun (WGS) entry which is preliminary data.</text>
</comment>
<dbReference type="CDD" id="cd10789">
    <property type="entry name" value="GH38N_AMII_ER_cytosolic"/>
    <property type="match status" value="1"/>
</dbReference>
<dbReference type="EMBL" id="JAQSGK010000038">
    <property type="protein sequence ID" value="MEE6716565.1"/>
    <property type="molecule type" value="Genomic_DNA"/>
</dbReference>
<evidence type="ECO:0000256" key="4">
    <source>
        <dbReference type="ARBA" id="ARBA00023295"/>
    </source>
</evidence>
<sequence length="1035" mass="119032">MYSNSKIEQQLRTLNTYIYSNFKPISTLEIWHDTRSDHKPLPTNEPFEPITLGSTWKGRDQYYWLRFNVNVPVVKEGEHYVIHLDLGRTGGGGNSGFEGLVHLNGHPRQAVDANHKDIYLESTWSSQTIQVAILMWTGLEGGGPKKIQHYVLQDVSAGLLNTPIRDCYRWLEVLYETTVELDDDEPLLYEYRKLVDSIIKRFVWGAMSLADIIDAAKLGLKDIEKFIETHKNQKKQFRISAIGHTHIDVAWLWRLRHTREKTARSFSTVLELMREYPEYVFMHSTPQVWQFIKEDYPELYEQIKERVREGRFEPEGATWLEPDANIPSGEALTRQFLYGTRFFQKEFNAKQNVLWLPDVFGYSWALPQIMKGFGINNFMTTKISWNDTNRMPHDTFIWKGIDGSEVLTHFITTVDPGVPYKNTNNFEYTYNGKITPHTVLGSYSVYADKMLNNDLLLSYGWGDGGGGPQREMIENMKMIDQLPALPTVKPTRVDDYFRQLQRTIKESSQKPAEWNGELYLEFHRGTYTSQARVKKENRQLEFAMRDLEARYVKAGMTYGAAYPTGKIQKLWERILCNQFHDILPGSSIHEVYEDNKVEYEACFSEITKLNKALDDAHYIRTPDLYTIRNLNAWTLTDLVTVSEARTGYFTDNEGRILKSEKHGEQYLVAVSVPGLSETVIRFTADDIMVSSGKADQNMVANAHYQVKWDDNGQLTSIYDRDNAREALAIGNRGNVLTVYEDRPTSFDNWNIDADYPEKAIILHANQVVVHAPGPLTQRVDFHYTFQNSTVVQTMTLYTNSRRIDFKTHIDWHEHQFLLRTAFNTAILSNYATFDIQYGNVARPTTSNTSWEIAKFETVGHKWADLSQHDYGVSLLNDSKYGYSVKKGQLSLSLLKSGIDPDTEADQGEHDFTYSLLPHAGDFVTGRVEEIAMALNHGLTVIEGEPKKISKPLFTFETEQPVMVDAIKHSEEGNQAILRFHEYAGQNAVVKVVPQFDFEQVSRVRLDETHPEVLNNQDGILVSLKPYEVVTLAFER</sequence>
<evidence type="ECO:0000256" key="2">
    <source>
        <dbReference type="ARBA" id="ARBA00022723"/>
    </source>
</evidence>
<keyword evidence="7" id="KW-1185">Reference proteome</keyword>
<dbReference type="InterPro" id="IPR011013">
    <property type="entry name" value="Gal_mutarotase_sf_dom"/>
</dbReference>
<protein>
    <submittedName>
        <fullName evidence="6">Glycoside hydrolase family 38 C-terminal domain-containing protein</fullName>
    </submittedName>
</protein>
<dbReference type="Pfam" id="PF17677">
    <property type="entry name" value="Glyco_hydro38C2"/>
    <property type="match status" value="1"/>
</dbReference>
<dbReference type="SMART" id="SM00872">
    <property type="entry name" value="Alpha-mann_mid"/>
    <property type="match status" value="1"/>
</dbReference>